<name>A0A8S4G933_PLUXY</name>
<organism evidence="1 2">
    <name type="scientific">Plutella xylostella</name>
    <name type="common">Diamondback moth</name>
    <name type="synonym">Plutella maculipennis</name>
    <dbReference type="NCBI Taxonomy" id="51655"/>
    <lineage>
        <taxon>Eukaryota</taxon>
        <taxon>Metazoa</taxon>
        <taxon>Ecdysozoa</taxon>
        <taxon>Arthropoda</taxon>
        <taxon>Hexapoda</taxon>
        <taxon>Insecta</taxon>
        <taxon>Pterygota</taxon>
        <taxon>Neoptera</taxon>
        <taxon>Endopterygota</taxon>
        <taxon>Lepidoptera</taxon>
        <taxon>Glossata</taxon>
        <taxon>Ditrysia</taxon>
        <taxon>Yponomeutoidea</taxon>
        <taxon>Plutellidae</taxon>
        <taxon>Plutella</taxon>
    </lineage>
</organism>
<dbReference type="EMBL" id="CAJHNJ030000127">
    <property type="protein sequence ID" value="CAG9136191.1"/>
    <property type="molecule type" value="Genomic_DNA"/>
</dbReference>
<dbReference type="Proteomes" id="UP000653454">
    <property type="component" value="Unassembled WGS sequence"/>
</dbReference>
<reference evidence="1" key="1">
    <citation type="submission" date="2020-11" db="EMBL/GenBank/DDBJ databases">
        <authorList>
            <person name="Whiteford S."/>
        </authorList>
    </citation>
    <scope>NUCLEOTIDE SEQUENCE</scope>
</reference>
<keyword evidence="2" id="KW-1185">Reference proteome</keyword>
<sequence>MSDAEEDNNIPNRFFRIPNPEDIFSKYDGEELRVRYRVSKEVAIQIRDMLGLAPLTHRNKAMDSITQLLICLRFFATGTFEQVMGNLVNVHKSTVCREVRVSKKFSAALHSNAR</sequence>
<evidence type="ECO:0000313" key="2">
    <source>
        <dbReference type="Proteomes" id="UP000653454"/>
    </source>
</evidence>
<protein>
    <submittedName>
        <fullName evidence="1">(diamondback moth) hypothetical protein</fullName>
    </submittedName>
</protein>
<gene>
    <name evidence="1" type="ORF">PLXY2_LOCUS14420</name>
</gene>
<proteinExistence type="predicted"/>
<dbReference type="AlphaFoldDB" id="A0A8S4G933"/>
<evidence type="ECO:0000313" key="1">
    <source>
        <dbReference type="EMBL" id="CAG9136191.1"/>
    </source>
</evidence>
<comment type="caution">
    <text evidence="1">The sequence shown here is derived from an EMBL/GenBank/DDBJ whole genome shotgun (WGS) entry which is preliminary data.</text>
</comment>
<accession>A0A8S4G933</accession>